<name>A0A7J0F3N4_9ERIC</name>
<sequence length="89" mass="9796">MKIAFFTLLLLLVITNDLAYGAMSKRKMMMVQEKPNMVVTKSSSSDYDAQPDINNHHTIPRQSWDSSQNHGVPPTSVQSGDGGSVNDTN</sequence>
<feature type="chain" id="PRO_5029844408" evidence="2">
    <location>
        <begin position="22"/>
        <end position="89"/>
    </location>
</feature>
<keyword evidence="4" id="KW-1185">Reference proteome</keyword>
<keyword evidence="2" id="KW-0732">Signal</keyword>
<evidence type="ECO:0000256" key="1">
    <source>
        <dbReference type="SAM" id="MobiDB-lite"/>
    </source>
</evidence>
<feature type="compositionally biased region" description="Polar residues" evidence="1">
    <location>
        <begin position="39"/>
        <end position="89"/>
    </location>
</feature>
<feature type="signal peptide" evidence="2">
    <location>
        <begin position="1"/>
        <end position="21"/>
    </location>
</feature>
<organism evidence="3 4">
    <name type="scientific">Actinidia rufa</name>
    <dbReference type="NCBI Taxonomy" id="165716"/>
    <lineage>
        <taxon>Eukaryota</taxon>
        <taxon>Viridiplantae</taxon>
        <taxon>Streptophyta</taxon>
        <taxon>Embryophyta</taxon>
        <taxon>Tracheophyta</taxon>
        <taxon>Spermatophyta</taxon>
        <taxon>Magnoliopsida</taxon>
        <taxon>eudicotyledons</taxon>
        <taxon>Gunneridae</taxon>
        <taxon>Pentapetalae</taxon>
        <taxon>asterids</taxon>
        <taxon>Ericales</taxon>
        <taxon>Actinidiaceae</taxon>
        <taxon>Actinidia</taxon>
    </lineage>
</organism>
<proteinExistence type="predicted"/>
<accession>A0A7J0F3N4</accession>
<protein>
    <submittedName>
        <fullName evidence="3">Uncharacterized protein</fullName>
    </submittedName>
</protein>
<dbReference type="OrthoDB" id="1575440at2759"/>
<dbReference type="EMBL" id="BJWL01000008">
    <property type="protein sequence ID" value="GFY93305.1"/>
    <property type="molecule type" value="Genomic_DNA"/>
</dbReference>
<reference evidence="3 4" key="1">
    <citation type="submission" date="2019-07" db="EMBL/GenBank/DDBJ databases">
        <title>De Novo Assembly of kiwifruit Actinidia rufa.</title>
        <authorList>
            <person name="Sugita-Konishi S."/>
            <person name="Sato K."/>
            <person name="Mori E."/>
            <person name="Abe Y."/>
            <person name="Kisaki G."/>
            <person name="Hamano K."/>
            <person name="Suezawa K."/>
            <person name="Otani M."/>
            <person name="Fukuda T."/>
            <person name="Manabe T."/>
            <person name="Gomi K."/>
            <person name="Tabuchi M."/>
            <person name="Akimitsu K."/>
            <person name="Kataoka I."/>
        </authorList>
    </citation>
    <scope>NUCLEOTIDE SEQUENCE [LARGE SCALE GENOMIC DNA]</scope>
    <source>
        <strain evidence="4">cv. Fuchu</strain>
    </source>
</reference>
<dbReference type="Proteomes" id="UP000585474">
    <property type="component" value="Unassembled WGS sequence"/>
</dbReference>
<feature type="region of interest" description="Disordered" evidence="1">
    <location>
        <begin position="38"/>
        <end position="89"/>
    </location>
</feature>
<evidence type="ECO:0000313" key="4">
    <source>
        <dbReference type="Proteomes" id="UP000585474"/>
    </source>
</evidence>
<comment type="caution">
    <text evidence="3">The sequence shown here is derived from an EMBL/GenBank/DDBJ whole genome shotgun (WGS) entry which is preliminary data.</text>
</comment>
<dbReference type="AlphaFoldDB" id="A0A7J0F3N4"/>
<evidence type="ECO:0000256" key="2">
    <source>
        <dbReference type="SAM" id="SignalP"/>
    </source>
</evidence>
<evidence type="ECO:0000313" key="3">
    <source>
        <dbReference type="EMBL" id="GFY93305.1"/>
    </source>
</evidence>
<gene>
    <name evidence="3" type="ORF">Acr_08g0017010</name>
</gene>